<dbReference type="GO" id="GO:0005524">
    <property type="term" value="F:ATP binding"/>
    <property type="evidence" value="ECO:0007669"/>
    <property type="project" value="UniProtKB-KW"/>
</dbReference>
<dbReference type="AlphaFoldDB" id="A0A6M0SMY9"/>
<dbReference type="Gene3D" id="3.40.50.300">
    <property type="entry name" value="P-loop containing nucleotide triphosphate hydrolases"/>
    <property type="match status" value="1"/>
</dbReference>
<proteinExistence type="predicted"/>
<dbReference type="SUPFAM" id="SSF52540">
    <property type="entry name" value="P-loop containing nucleoside triphosphate hydrolases"/>
    <property type="match status" value="1"/>
</dbReference>
<evidence type="ECO:0000259" key="1">
    <source>
        <dbReference type="Pfam" id="PF13304"/>
    </source>
</evidence>
<dbReference type="Pfam" id="PF13304">
    <property type="entry name" value="AAA_21"/>
    <property type="match status" value="1"/>
</dbReference>
<evidence type="ECO:0000313" key="2">
    <source>
        <dbReference type="EMBL" id="NFA41736.1"/>
    </source>
</evidence>
<dbReference type="PANTHER" id="PTHR43581">
    <property type="entry name" value="ATP/GTP PHOSPHATASE"/>
    <property type="match status" value="1"/>
</dbReference>
<evidence type="ECO:0000313" key="3">
    <source>
        <dbReference type="Proteomes" id="UP000472355"/>
    </source>
</evidence>
<dbReference type="InterPro" id="IPR051396">
    <property type="entry name" value="Bact_Antivir_Def_Nuclease"/>
</dbReference>
<dbReference type="InterPro" id="IPR003959">
    <property type="entry name" value="ATPase_AAA_core"/>
</dbReference>
<dbReference type="Proteomes" id="UP000472355">
    <property type="component" value="Unassembled WGS sequence"/>
</dbReference>
<organism evidence="2 3">
    <name type="scientific">Clostridium botulinum</name>
    <dbReference type="NCBI Taxonomy" id="1491"/>
    <lineage>
        <taxon>Bacteria</taxon>
        <taxon>Bacillati</taxon>
        <taxon>Bacillota</taxon>
        <taxon>Clostridia</taxon>
        <taxon>Eubacteriales</taxon>
        <taxon>Clostridiaceae</taxon>
        <taxon>Clostridium</taxon>
    </lineage>
</organism>
<dbReference type="InterPro" id="IPR027417">
    <property type="entry name" value="P-loop_NTPase"/>
</dbReference>
<sequence length="639" mass="74216">MNKFIDCIYIKNYRGFKEEQIMELSENGHITFLIGCNNTGKSLITRLLSMLPKELKKINQCYEIIEINDTDFHMFNTSEDIELKFIINKSYIMSNVVIFGNRDEYATWINKFDKIVLNIYFSKTEDSFKMELAISEDFQTTKYDNPLTSKYDIDANDLINISEILYLEIVKNVLVFDSIRSFDRIGYKNRISGNEIIEWLTDSKDYAKKQMSKQDVLTWIRDRFNLDVPLSVEPSMDKKELNFVFNGQLKLNSSEVGTGYTMLYILLMEISRNSKRIIVIDEIESHLQPGIIRALMDIIQEQSDTQFIISTHAPTVISASRENDYLYKFIKTKSACKFEGFFRNYNDGNKSARILREVYNDLGVIPANILLSNCIIWVEGPSEVFWIRAWLREYLSFIKEDGTNLTLVEGLHYSILMTGGSNISHLSFEESEEKIDSIEEEEMLRVLRVNPNPFVIIDSDNMKVGTEKYNRTVRIAKEINSQNLLNSQMYSDERFKDKIFHNDDDVDKNLNSIPNFWIMQGKELENYCHPDIIKQFYTGRASASASKITGVDKCMNWDVFSTTQGVGRTLSNRGVTNIDKPSGTIRHKDELARFVYNNLKVDHFRDKVDGMEKVNADMLKDLKSNLDKLIAYIRCINNI</sequence>
<accession>A0A6M0SMY9</accession>
<dbReference type="GO" id="GO:0016887">
    <property type="term" value="F:ATP hydrolysis activity"/>
    <property type="evidence" value="ECO:0007669"/>
    <property type="project" value="InterPro"/>
</dbReference>
<dbReference type="EMBL" id="SGKU01000007">
    <property type="protein sequence ID" value="NFA41736.1"/>
    <property type="molecule type" value="Genomic_DNA"/>
</dbReference>
<comment type="caution">
    <text evidence="2">The sequence shown here is derived from an EMBL/GenBank/DDBJ whole genome shotgun (WGS) entry which is preliminary data.</text>
</comment>
<protein>
    <submittedName>
        <fullName evidence="2">ATP-binding protein</fullName>
    </submittedName>
</protein>
<gene>
    <name evidence="2" type="ORF">EXM65_03825</name>
</gene>
<name>A0A6M0SMY9_CLOBO</name>
<dbReference type="PANTHER" id="PTHR43581:SF4">
    <property type="entry name" value="ATP_GTP PHOSPHATASE"/>
    <property type="match status" value="1"/>
</dbReference>
<reference evidence="2 3" key="1">
    <citation type="submission" date="2019-02" db="EMBL/GenBank/DDBJ databases">
        <title>Genome sequencing of Clostridium botulinum clinical isolates.</title>
        <authorList>
            <person name="Brunt J."/>
            <person name="Van Vliet A.H.M."/>
            <person name="Stringer S.C."/>
            <person name="Grant K.A."/>
            <person name="Carter A.C."/>
            <person name="Peck M.W."/>
        </authorList>
    </citation>
    <scope>NUCLEOTIDE SEQUENCE [LARGE SCALE GENOMIC DNA]</scope>
    <source>
        <strain evidence="2 3">H113700579</strain>
    </source>
</reference>
<feature type="domain" description="ATPase AAA-type core" evidence="1">
    <location>
        <begin position="30"/>
        <end position="318"/>
    </location>
</feature>
<keyword evidence="2" id="KW-0067">ATP-binding</keyword>
<keyword evidence="2" id="KW-0547">Nucleotide-binding</keyword>